<proteinExistence type="predicted"/>
<keyword evidence="2" id="KW-1185">Reference proteome</keyword>
<name>A0ACD0NZW4_9BASI</name>
<dbReference type="Proteomes" id="UP000245626">
    <property type="component" value="Unassembled WGS sequence"/>
</dbReference>
<evidence type="ECO:0000313" key="1">
    <source>
        <dbReference type="EMBL" id="PWN51380.1"/>
    </source>
</evidence>
<accession>A0ACD0NZW4</accession>
<sequence length="96" mass="10633">MAPNQSLKKSLRSRKLRVWYARLRRTLSLLQQQLVGKKREGGKVEERPGFKILGGVLAEEEAFGLAGGWWGSGILAISLAPMGPFQSLLLRGGDNW</sequence>
<protein>
    <submittedName>
        <fullName evidence="1">Uncharacterized protein</fullName>
    </submittedName>
</protein>
<reference evidence="1 2" key="1">
    <citation type="journal article" date="2018" name="Mol. Biol. Evol.">
        <title>Broad Genomic Sampling Reveals a Smut Pathogenic Ancestry of the Fungal Clade Ustilaginomycotina.</title>
        <authorList>
            <person name="Kijpornyongpan T."/>
            <person name="Mondo S.J."/>
            <person name="Barry K."/>
            <person name="Sandor L."/>
            <person name="Lee J."/>
            <person name="Lipzen A."/>
            <person name="Pangilinan J."/>
            <person name="LaButti K."/>
            <person name="Hainaut M."/>
            <person name="Henrissat B."/>
            <person name="Grigoriev I.V."/>
            <person name="Spatafora J.W."/>
            <person name="Aime M.C."/>
        </authorList>
    </citation>
    <scope>NUCLEOTIDE SEQUENCE [LARGE SCALE GENOMIC DNA]</scope>
    <source>
        <strain evidence="1 2">SA 807</strain>
    </source>
</reference>
<evidence type="ECO:0000313" key="2">
    <source>
        <dbReference type="Proteomes" id="UP000245626"/>
    </source>
</evidence>
<gene>
    <name evidence="1" type="ORF">IE53DRAFT_386259</name>
</gene>
<dbReference type="EMBL" id="KZ819848">
    <property type="protein sequence ID" value="PWN51380.1"/>
    <property type="molecule type" value="Genomic_DNA"/>
</dbReference>
<organism evidence="1 2">
    <name type="scientific">Violaceomyces palustris</name>
    <dbReference type="NCBI Taxonomy" id="1673888"/>
    <lineage>
        <taxon>Eukaryota</taxon>
        <taxon>Fungi</taxon>
        <taxon>Dikarya</taxon>
        <taxon>Basidiomycota</taxon>
        <taxon>Ustilaginomycotina</taxon>
        <taxon>Ustilaginomycetes</taxon>
        <taxon>Violaceomycetales</taxon>
        <taxon>Violaceomycetaceae</taxon>
        <taxon>Violaceomyces</taxon>
    </lineage>
</organism>